<dbReference type="EMBL" id="LRGB01002465">
    <property type="protein sequence ID" value="KZS07432.1"/>
    <property type="molecule type" value="Genomic_DNA"/>
</dbReference>
<feature type="transmembrane region" description="Helical" evidence="2">
    <location>
        <begin position="16"/>
        <end position="37"/>
    </location>
</feature>
<keyword evidence="4" id="KW-1185">Reference proteome</keyword>
<gene>
    <name evidence="3" type="ORF">APZ42_028842</name>
</gene>
<sequence length="124" mass="14384">MGNSLRMNDKRYFRECAVYTSVFIAIVMSLCGMAAIVCRKKETVCIDFEMLDWKEREKKREENGNPKMTIESEKKKKSQQLMCADGGEGKRAKWMNVKIVSKRRAGTVRGRAWEQLMQNPRNVA</sequence>
<feature type="compositionally biased region" description="Basic and acidic residues" evidence="1">
    <location>
        <begin position="57"/>
        <end position="74"/>
    </location>
</feature>
<accession>A0A164Q4W1</accession>
<name>A0A164Q4W1_9CRUS</name>
<feature type="region of interest" description="Disordered" evidence="1">
    <location>
        <begin position="57"/>
        <end position="81"/>
    </location>
</feature>
<comment type="caution">
    <text evidence="3">The sequence shown here is derived from an EMBL/GenBank/DDBJ whole genome shotgun (WGS) entry which is preliminary data.</text>
</comment>
<proteinExistence type="predicted"/>
<evidence type="ECO:0008006" key="5">
    <source>
        <dbReference type="Google" id="ProtNLM"/>
    </source>
</evidence>
<evidence type="ECO:0000256" key="2">
    <source>
        <dbReference type="SAM" id="Phobius"/>
    </source>
</evidence>
<reference evidence="3 4" key="1">
    <citation type="submission" date="2016-03" db="EMBL/GenBank/DDBJ databases">
        <title>EvidentialGene: Evidence-directed Construction of Genes on Genomes.</title>
        <authorList>
            <person name="Gilbert D.G."/>
            <person name="Choi J.-H."/>
            <person name="Mockaitis K."/>
            <person name="Colbourne J."/>
            <person name="Pfrender M."/>
        </authorList>
    </citation>
    <scope>NUCLEOTIDE SEQUENCE [LARGE SCALE GENOMIC DNA]</scope>
    <source>
        <strain evidence="3 4">Xinb3</strain>
        <tissue evidence="3">Complete organism</tissue>
    </source>
</reference>
<keyword evidence="2" id="KW-1133">Transmembrane helix</keyword>
<dbReference type="Proteomes" id="UP000076858">
    <property type="component" value="Unassembled WGS sequence"/>
</dbReference>
<protein>
    <recommendedName>
        <fullName evidence="5">Transmembrane protein</fullName>
    </recommendedName>
</protein>
<evidence type="ECO:0000256" key="1">
    <source>
        <dbReference type="SAM" id="MobiDB-lite"/>
    </source>
</evidence>
<dbReference type="AlphaFoldDB" id="A0A164Q4W1"/>
<evidence type="ECO:0000313" key="3">
    <source>
        <dbReference type="EMBL" id="KZS07432.1"/>
    </source>
</evidence>
<keyword evidence="2" id="KW-0472">Membrane</keyword>
<organism evidence="3 4">
    <name type="scientific">Daphnia magna</name>
    <dbReference type="NCBI Taxonomy" id="35525"/>
    <lineage>
        <taxon>Eukaryota</taxon>
        <taxon>Metazoa</taxon>
        <taxon>Ecdysozoa</taxon>
        <taxon>Arthropoda</taxon>
        <taxon>Crustacea</taxon>
        <taxon>Branchiopoda</taxon>
        <taxon>Diplostraca</taxon>
        <taxon>Cladocera</taxon>
        <taxon>Anomopoda</taxon>
        <taxon>Daphniidae</taxon>
        <taxon>Daphnia</taxon>
    </lineage>
</organism>
<keyword evidence="2" id="KW-0812">Transmembrane</keyword>
<evidence type="ECO:0000313" key="4">
    <source>
        <dbReference type="Proteomes" id="UP000076858"/>
    </source>
</evidence>